<organism evidence="6 7">
    <name type="scientific">Ficus carica</name>
    <name type="common">Common fig</name>
    <dbReference type="NCBI Taxonomy" id="3494"/>
    <lineage>
        <taxon>Eukaryota</taxon>
        <taxon>Viridiplantae</taxon>
        <taxon>Streptophyta</taxon>
        <taxon>Embryophyta</taxon>
        <taxon>Tracheophyta</taxon>
        <taxon>Spermatophyta</taxon>
        <taxon>Magnoliopsida</taxon>
        <taxon>eudicotyledons</taxon>
        <taxon>Gunneridae</taxon>
        <taxon>Pentapetalae</taxon>
        <taxon>rosids</taxon>
        <taxon>fabids</taxon>
        <taxon>Rosales</taxon>
        <taxon>Moraceae</taxon>
        <taxon>Ficeae</taxon>
        <taxon>Ficus</taxon>
    </lineage>
</organism>
<dbReference type="SMART" id="SM00356">
    <property type="entry name" value="ZnF_C3H1"/>
    <property type="match status" value="1"/>
</dbReference>
<keyword evidence="3 4" id="KW-0862">Zinc</keyword>
<gene>
    <name evidence="6" type="ORF">TIFTF001_054761</name>
</gene>
<dbReference type="EMBL" id="BTGU01015572">
    <property type="protein sequence ID" value="GMN72626.1"/>
    <property type="molecule type" value="Genomic_DNA"/>
</dbReference>
<evidence type="ECO:0000313" key="6">
    <source>
        <dbReference type="EMBL" id="GMN72626.1"/>
    </source>
</evidence>
<sequence length="117" mass="13611">MEVVPYSGETLRVGRAYSKNHKPYYFRRNKRSVWKREGDDTTSKPERNDNRKERLCKFWASGNCVKGDRCPFLHSWSHGDHVSIIATLQGHTQVLSCSITFYFMSNVFFSCCSSSLF</sequence>
<dbReference type="Proteomes" id="UP001187192">
    <property type="component" value="Unassembled WGS sequence"/>
</dbReference>
<accession>A0AA88EDI7</accession>
<dbReference type="Pfam" id="PF18345">
    <property type="entry name" value="zf_CCCH_4"/>
    <property type="match status" value="1"/>
</dbReference>
<evidence type="ECO:0000256" key="1">
    <source>
        <dbReference type="ARBA" id="ARBA00022723"/>
    </source>
</evidence>
<dbReference type="SUPFAM" id="SSF90229">
    <property type="entry name" value="CCCH zinc finger"/>
    <property type="match status" value="1"/>
</dbReference>
<evidence type="ECO:0000256" key="2">
    <source>
        <dbReference type="ARBA" id="ARBA00022771"/>
    </source>
</evidence>
<keyword evidence="2 4" id="KW-0863">Zinc-finger</keyword>
<proteinExistence type="predicted"/>
<evidence type="ECO:0000256" key="4">
    <source>
        <dbReference type="PROSITE-ProRule" id="PRU00723"/>
    </source>
</evidence>
<evidence type="ECO:0000256" key="3">
    <source>
        <dbReference type="ARBA" id="ARBA00022833"/>
    </source>
</evidence>
<comment type="caution">
    <text evidence="6">The sequence shown here is derived from an EMBL/GenBank/DDBJ whole genome shotgun (WGS) entry which is preliminary data.</text>
</comment>
<feature type="domain" description="C3H1-type" evidence="5">
    <location>
        <begin position="50"/>
        <end position="77"/>
    </location>
</feature>
<dbReference type="InterPro" id="IPR036855">
    <property type="entry name" value="Znf_CCCH_sf"/>
</dbReference>
<dbReference type="InterPro" id="IPR000571">
    <property type="entry name" value="Znf_CCCH"/>
</dbReference>
<name>A0AA88EDI7_FICCA</name>
<dbReference type="GO" id="GO:0008270">
    <property type="term" value="F:zinc ion binding"/>
    <property type="evidence" value="ECO:0007669"/>
    <property type="project" value="UniProtKB-KW"/>
</dbReference>
<evidence type="ECO:0000313" key="7">
    <source>
        <dbReference type="Proteomes" id="UP001187192"/>
    </source>
</evidence>
<dbReference type="AlphaFoldDB" id="A0AA88EDI7"/>
<feature type="zinc finger region" description="C3H1-type" evidence="4">
    <location>
        <begin position="50"/>
        <end position="77"/>
    </location>
</feature>
<keyword evidence="1 4" id="KW-0479">Metal-binding</keyword>
<keyword evidence="7" id="KW-1185">Reference proteome</keyword>
<dbReference type="Gene3D" id="4.10.1000.10">
    <property type="entry name" value="Zinc finger, CCCH-type"/>
    <property type="match status" value="1"/>
</dbReference>
<dbReference type="PROSITE" id="PS50103">
    <property type="entry name" value="ZF_C3H1"/>
    <property type="match status" value="1"/>
</dbReference>
<reference evidence="6" key="1">
    <citation type="submission" date="2023-07" db="EMBL/GenBank/DDBJ databases">
        <title>draft genome sequence of fig (Ficus carica).</title>
        <authorList>
            <person name="Takahashi T."/>
            <person name="Nishimura K."/>
        </authorList>
    </citation>
    <scope>NUCLEOTIDE SEQUENCE</scope>
</reference>
<protein>
    <recommendedName>
        <fullName evidence="5">C3H1-type domain-containing protein</fullName>
    </recommendedName>
</protein>
<evidence type="ECO:0000259" key="5">
    <source>
        <dbReference type="PROSITE" id="PS50103"/>
    </source>
</evidence>